<evidence type="ECO:0000259" key="1">
    <source>
        <dbReference type="Pfam" id="PF01396"/>
    </source>
</evidence>
<dbReference type="GO" id="GO:0003916">
    <property type="term" value="F:DNA topoisomerase activity"/>
    <property type="evidence" value="ECO:0007669"/>
    <property type="project" value="InterPro"/>
</dbReference>
<gene>
    <name evidence="2" type="ORF">COV87_00310</name>
</gene>
<dbReference type="EMBL" id="PCVK01000012">
    <property type="protein sequence ID" value="PIQ71985.1"/>
    <property type="molecule type" value="Genomic_DNA"/>
</dbReference>
<dbReference type="Pfam" id="PF01396">
    <property type="entry name" value="Zn_ribbon_Top1"/>
    <property type="match status" value="1"/>
</dbReference>
<evidence type="ECO:0000313" key="2">
    <source>
        <dbReference type="EMBL" id="PIQ71985.1"/>
    </source>
</evidence>
<dbReference type="AlphaFoldDB" id="A0A2H0KL72"/>
<comment type="caution">
    <text evidence="2">The sequence shown here is derived from an EMBL/GenBank/DDBJ whole genome shotgun (WGS) entry which is preliminary data.</text>
</comment>
<feature type="non-terminal residue" evidence="2">
    <location>
        <position position="1"/>
    </location>
</feature>
<dbReference type="GO" id="GO:0005694">
    <property type="term" value="C:chromosome"/>
    <property type="evidence" value="ECO:0007669"/>
    <property type="project" value="InterPro"/>
</dbReference>
<organism evidence="2 3">
    <name type="scientific">Candidatus Roizmanbacteria bacterium CG11_big_fil_rev_8_21_14_0_20_37_16</name>
    <dbReference type="NCBI Taxonomy" id="1974857"/>
    <lineage>
        <taxon>Bacteria</taxon>
        <taxon>Candidatus Roizmaniibacteriota</taxon>
    </lineage>
</organism>
<dbReference type="GO" id="GO:0006265">
    <property type="term" value="P:DNA topological change"/>
    <property type="evidence" value="ECO:0007669"/>
    <property type="project" value="InterPro"/>
</dbReference>
<protein>
    <recommendedName>
        <fullName evidence="1">DNA topoisomerase type IA zn finger domain-containing protein</fullName>
    </recommendedName>
</protein>
<sequence length="54" mass="6162">KCKYTKSIVKVVKNRKCPTCGGDVVVKFTKSKKRFYGCGNYPKCKWSAWSLAKL</sequence>
<dbReference type="Proteomes" id="UP000229497">
    <property type="component" value="Unassembled WGS sequence"/>
</dbReference>
<dbReference type="GO" id="GO:0003677">
    <property type="term" value="F:DNA binding"/>
    <property type="evidence" value="ECO:0007669"/>
    <property type="project" value="InterPro"/>
</dbReference>
<proteinExistence type="predicted"/>
<name>A0A2H0KL72_9BACT</name>
<dbReference type="InterPro" id="IPR013498">
    <property type="entry name" value="Topo_IA_Znf"/>
</dbReference>
<dbReference type="SUPFAM" id="SSF57783">
    <property type="entry name" value="Zinc beta-ribbon"/>
    <property type="match status" value="1"/>
</dbReference>
<evidence type="ECO:0000313" key="3">
    <source>
        <dbReference type="Proteomes" id="UP000229497"/>
    </source>
</evidence>
<dbReference type="Gene3D" id="3.30.65.10">
    <property type="entry name" value="Bacterial Topoisomerase I, domain 1"/>
    <property type="match status" value="1"/>
</dbReference>
<reference evidence="2 3" key="1">
    <citation type="submission" date="2017-09" db="EMBL/GenBank/DDBJ databases">
        <title>Depth-based differentiation of microbial function through sediment-hosted aquifers and enrichment of novel symbionts in the deep terrestrial subsurface.</title>
        <authorList>
            <person name="Probst A.J."/>
            <person name="Ladd B."/>
            <person name="Jarett J.K."/>
            <person name="Geller-Mcgrath D.E."/>
            <person name="Sieber C.M."/>
            <person name="Emerson J.B."/>
            <person name="Anantharaman K."/>
            <person name="Thomas B.C."/>
            <person name="Malmstrom R."/>
            <person name="Stieglmeier M."/>
            <person name="Klingl A."/>
            <person name="Woyke T."/>
            <person name="Ryan C.M."/>
            <person name="Banfield J.F."/>
        </authorList>
    </citation>
    <scope>NUCLEOTIDE SEQUENCE [LARGE SCALE GENOMIC DNA]</scope>
    <source>
        <strain evidence="2">CG11_big_fil_rev_8_21_14_0_20_37_16</strain>
    </source>
</reference>
<feature type="domain" description="DNA topoisomerase type IA zn finger" evidence="1">
    <location>
        <begin position="15"/>
        <end position="49"/>
    </location>
</feature>
<accession>A0A2H0KL72</accession>